<proteinExistence type="predicted"/>
<gene>
    <name evidence="2" type="ORF">SJAV_20020</name>
</gene>
<dbReference type="InterPro" id="IPR027417">
    <property type="entry name" value="P-loop_NTPase"/>
</dbReference>
<accession>A0AAT9GT72</accession>
<keyword evidence="2" id="KW-0547">Nucleotide-binding</keyword>
<sequence length="610" mass="68366">MNEDAETIIQDLSKKLEEAENFAYENSSDGKIIGRVTRFETIKLGERNYIGIDIAFSDYYSSNIKNGEYLAIRTIVQPVVVVGQVVSITRSDMLAEFNIREVSYPRDPTTIMTQTFLELKPIAEIEGNEKRPAVSPIDPQSPVFRPKAKLLQEVLGIPEEGIVIGKIYSGGRTIDADVRLDEDTLVHHTLIIGTTGSGKTTLLKNILSQAPSALYFDRQGDFVRYLISKGDEFSVVMPSVRMMVEDIEDVQGGKQATLILASEFSHRYGCQEPISDDIKDGEVILDCNGTIVHLVPYSIKFSKVIDSLHKILPNMSAQARTFWPVIVVNLRKEIKNLINISNKYPQLKSTLTYSKIFDQITPSSLLGETIKLEVNEDIDMAKLTGLPTYITPIKNEHILSINIHSIFENNILSNKLNLAPQTKEAIIRNLRSLSEFGIFNVKGTFDVNFEKLGKKTIVDLSWVLEATASIDAIAIIAYSLLTDFYNYKDSIYKKGGNLELTILALDEAHEYFPQTKDEEAKSTIEGLINRLMRLGRVRKVAVVLATHMPEDLNPLILQLSNTKIVMRNEENVLEKLGFEDYADILLTAQAGLGVIRSIKFSDVVMRTLLP</sequence>
<dbReference type="EMBL" id="AP031322">
    <property type="protein sequence ID" value="BFH74058.1"/>
    <property type="molecule type" value="Genomic_DNA"/>
</dbReference>
<evidence type="ECO:0000259" key="1">
    <source>
        <dbReference type="Pfam" id="PF01935"/>
    </source>
</evidence>
<dbReference type="SUPFAM" id="SSF52540">
    <property type="entry name" value="P-loop containing nucleoside triphosphate hydrolases"/>
    <property type="match status" value="1"/>
</dbReference>
<evidence type="ECO:0000313" key="2">
    <source>
        <dbReference type="EMBL" id="BFH74058.1"/>
    </source>
</evidence>
<dbReference type="PANTHER" id="PTHR30121">
    <property type="entry name" value="UNCHARACTERIZED PROTEIN YJGR-RELATED"/>
    <property type="match status" value="1"/>
</dbReference>
<dbReference type="Pfam" id="PF01935">
    <property type="entry name" value="DUF87"/>
    <property type="match status" value="1"/>
</dbReference>
<dbReference type="KEGG" id="sjv:SJAV_20020"/>
<feature type="domain" description="Helicase HerA central" evidence="1">
    <location>
        <begin position="162"/>
        <end position="474"/>
    </location>
</feature>
<protein>
    <submittedName>
        <fullName evidence="2">ATP-binding protein</fullName>
    </submittedName>
</protein>
<dbReference type="InterPro" id="IPR002789">
    <property type="entry name" value="HerA_central"/>
</dbReference>
<dbReference type="PANTHER" id="PTHR30121:SF1">
    <property type="entry name" value="AAA+ ATPASE DOMAIN-CONTAINING PROTEIN"/>
    <property type="match status" value="1"/>
</dbReference>
<name>A0AAT9GT72_9CREN</name>
<keyword evidence="2" id="KW-0067">ATP-binding</keyword>
<reference evidence="2" key="1">
    <citation type="submission" date="2024-03" db="EMBL/GenBank/DDBJ databases">
        <title>Complete genome sequence of Sulfurisphaera javensis strain KD-1.</title>
        <authorList>
            <person name="Sakai H."/>
            <person name="Nur N."/>
            <person name="Suwanto A."/>
            <person name="Kurosawa N."/>
        </authorList>
    </citation>
    <scope>NUCLEOTIDE SEQUENCE</scope>
    <source>
        <strain evidence="2">KD-1</strain>
    </source>
</reference>
<dbReference type="GeneID" id="92354950"/>
<dbReference type="InterPro" id="IPR051162">
    <property type="entry name" value="T4SS_component"/>
</dbReference>
<dbReference type="Gene3D" id="3.40.50.300">
    <property type="entry name" value="P-loop containing nucleotide triphosphate hydrolases"/>
    <property type="match status" value="2"/>
</dbReference>
<dbReference type="AlphaFoldDB" id="A0AAT9GT72"/>
<organism evidence="2">
    <name type="scientific">Sulfurisphaera javensis</name>
    <dbReference type="NCBI Taxonomy" id="2049879"/>
    <lineage>
        <taxon>Archaea</taxon>
        <taxon>Thermoproteota</taxon>
        <taxon>Thermoprotei</taxon>
        <taxon>Sulfolobales</taxon>
        <taxon>Sulfolobaceae</taxon>
        <taxon>Sulfurisphaera</taxon>
    </lineage>
</organism>
<dbReference type="GO" id="GO:0005524">
    <property type="term" value="F:ATP binding"/>
    <property type="evidence" value="ECO:0007669"/>
    <property type="project" value="UniProtKB-KW"/>
</dbReference>
<dbReference type="RefSeq" id="WP_369609601.1">
    <property type="nucleotide sequence ID" value="NZ_AP031322.1"/>
</dbReference>